<organism evidence="2 3">
    <name type="scientific">Lipomyces starkeyi NRRL Y-11557</name>
    <dbReference type="NCBI Taxonomy" id="675824"/>
    <lineage>
        <taxon>Eukaryota</taxon>
        <taxon>Fungi</taxon>
        <taxon>Dikarya</taxon>
        <taxon>Ascomycota</taxon>
        <taxon>Saccharomycotina</taxon>
        <taxon>Lipomycetes</taxon>
        <taxon>Lipomycetales</taxon>
        <taxon>Lipomycetaceae</taxon>
        <taxon>Lipomyces</taxon>
    </lineage>
</organism>
<dbReference type="EMBL" id="KV454304">
    <property type="protein sequence ID" value="ODQ69241.1"/>
    <property type="molecule type" value="Genomic_DNA"/>
</dbReference>
<dbReference type="InterPro" id="IPR042042">
    <property type="entry name" value="Tip20p_domB"/>
</dbReference>
<dbReference type="GO" id="GO:0070939">
    <property type="term" value="C:Dsl1/NZR complex"/>
    <property type="evidence" value="ECO:0007669"/>
    <property type="project" value="InterPro"/>
</dbReference>
<gene>
    <name evidence="2" type="ORF">LIPSTDRAFT_194066</name>
</gene>
<sequence>MGSVTEYINEKLPRVDTLGDLDNLIASLEDQQAALNTQIQDIQTKIASEHDALFSSSDAIVKRAAEFRTTHGMLKDKLINASYYRSRPKFMDDLQGLVAELEKFEIARNYFVVLGEVQGISESAKTKILDDPDLALQKHNELVKLVDHVCEQSREAEDSAVHLVDFLCKSKDFLWLELRERLATEFRASLDGIGWPRRVSLEVNFEEFNRAFNKLLQFQFSNVSQQASESKAPDLIIALEILAEPLDLRFRYHFEGNRETNKVDRPEWFFSHFISTVEDHEQFMETIVQGILEQSPYISHREALHELIYAYLPSVQRKLETLVPVVMHEPQLFSHLMLESMKFDDHLRDTYLFVHYGQEEWAGVTGDIMSKPEWFDAWLSVEKEFALTRYQEIITTPDAWVIDFDSVGETESKPTKSALRLRDLLETISERYKPLKSFVHRVRFLMDIQIAILDSYHNRISSSLDAFESLTSSIVRAVSGVHEEERKKMVDGLAGVERLCRAYGSAYAIRDALTDWGEDIFFLELYEELNRRASESKLNKIPKELEGISSKRLPDALEEDGTIFDEIIKAYDTLRTRAENLIIKHLSREVQKAYKTDSAFRQSVKSKDGLVADLFNSSASIAEMIAFLARALSQTSFTRVSRALYRSFNI</sequence>
<accession>A0A1E3PV10</accession>
<dbReference type="GO" id="GO:0006890">
    <property type="term" value="P:retrograde vesicle-mediated transport, Golgi to endoplasmic reticulum"/>
    <property type="evidence" value="ECO:0007669"/>
    <property type="project" value="InterPro"/>
</dbReference>
<dbReference type="Gene3D" id="1.20.58.1420">
    <property type="entry name" value="Dsl1p vesicle tethering complex, Tip20p subunit, domain B"/>
    <property type="match status" value="1"/>
</dbReference>
<dbReference type="Proteomes" id="UP000094385">
    <property type="component" value="Unassembled WGS sequence"/>
</dbReference>
<dbReference type="STRING" id="675824.A0A1E3PV10"/>
<keyword evidence="3" id="KW-1185">Reference proteome</keyword>
<feature type="coiled-coil region" evidence="1">
    <location>
        <begin position="18"/>
        <end position="45"/>
    </location>
</feature>
<evidence type="ECO:0000313" key="3">
    <source>
        <dbReference type="Proteomes" id="UP000094385"/>
    </source>
</evidence>
<proteinExistence type="predicted"/>
<dbReference type="PROSITE" id="PS51386">
    <property type="entry name" value="RINT1_TIP20"/>
    <property type="match status" value="1"/>
</dbReference>
<reference evidence="2 3" key="1">
    <citation type="journal article" date="2016" name="Proc. Natl. Acad. Sci. U.S.A.">
        <title>Comparative genomics of biotechnologically important yeasts.</title>
        <authorList>
            <person name="Riley R."/>
            <person name="Haridas S."/>
            <person name="Wolfe K.H."/>
            <person name="Lopes M.R."/>
            <person name="Hittinger C.T."/>
            <person name="Goeker M."/>
            <person name="Salamov A.A."/>
            <person name="Wisecaver J.H."/>
            <person name="Long T.M."/>
            <person name="Calvey C.H."/>
            <person name="Aerts A.L."/>
            <person name="Barry K.W."/>
            <person name="Choi C."/>
            <person name="Clum A."/>
            <person name="Coughlan A.Y."/>
            <person name="Deshpande S."/>
            <person name="Douglass A.P."/>
            <person name="Hanson S.J."/>
            <person name="Klenk H.-P."/>
            <person name="LaButti K.M."/>
            <person name="Lapidus A."/>
            <person name="Lindquist E.A."/>
            <person name="Lipzen A.M."/>
            <person name="Meier-Kolthoff J.P."/>
            <person name="Ohm R.A."/>
            <person name="Otillar R.P."/>
            <person name="Pangilinan J.L."/>
            <person name="Peng Y."/>
            <person name="Rokas A."/>
            <person name="Rosa C.A."/>
            <person name="Scheuner C."/>
            <person name="Sibirny A.A."/>
            <person name="Slot J.C."/>
            <person name="Stielow J.B."/>
            <person name="Sun H."/>
            <person name="Kurtzman C.P."/>
            <person name="Blackwell M."/>
            <person name="Grigoriev I.V."/>
            <person name="Jeffries T.W."/>
        </authorList>
    </citation>
    <scope>NUCLEOTIDE SEQUENCE [LARGE SCALE GENOMIC DNA]</scope>
    <source>
        <strain evidence="2 3">NRRL Y-11557</strain>
    </source>
</reference>
<dbReference type="PANTHER" id="PTHR13520:SF0">
    <property type="entry name" value="RAD50-INTERACTING PROTEIN 1"/>
    <property type="match status" value="1"/>
</dbReference>
<dbReference type="Pfam" id="PF04437">
    <property type="entry name" value="RINT1_TIP1"/>
    <property type="match status" value="1"/>
</dbReference>
<keyword evidence="1" id="KW-0175">Coiled coil</keyword>
<evidence type="ECO:0000313" key="2">
    <source>
        <dbReference type="EMBL" id="ODQ69241.1"/>
    </source>
</evidence>
<dbReference type="GO" id="GO:0006888">
    <property type="term" value="P:endoplasmic reticulum to Golgi vesicle-mediated transport"/>
    <property type="evidence" value="ECO:0007669"/>
    <property type="project" value="InterPro"/>
</dbReference>
<protein>
    <submittedName>
        <fullName evidence="2">Uncharacterized protein</fullName>
    </submittedName>
</protein>
<dbReference type="InterPro" id="IPR007528">
    <property type="entry name" value="RINT1_Tip20"/>
</dbReference>
<evidence type="ECO:0000256" key="1">
    <source>
        <dbReference type="SAM" id="Coils"/>
    </source>
</evidence>
<dbReference type="AlphaFoldDB" id="A0A1E3PV10"/>
<dbReference type="GO" id="GO:0060628">
    <property type="term" value="P:regulation of ER to Golgi vesicle-mediated transport"/>
    <property type="evidence" value="ECO:0007669"/>
    <property type="project" value="TreeGrafter"/>
</dbReference>
<name>A0A1E3PV10_LIPST</name>
<dbReference type="OrthoDB" id="407410at2759"/>
<dbReference type="PANTHER" id="PTHR13520">
    <property type="entry name" value="RAD50-INTERACTING PROTEIN 1 RINT-1"/>
    <property type="match status" value="1"/>
</dbReference>